<comment type="caution">
    <text evidence="2">The sequence shown here is derived from an EMBL/GenBank/DDBJ whole genome shotgun (WGS) entry which is preliminary data.</text>
</comment>
<dbReference type="PANTHER" id="PTHR13167:SF25">
    <property type="entry name" value="PIEZO-TYPE MECHANOSENSITIVE ION CHANNEL COMPONENT"/>
    <property type="match status" value="1"/>
</dbReference>
<keyword evidence="1" id="KW-0472">Membrane</keyword>
<sequence>MGKLLAGFVLPSLLLAAALINWSLISLVDLIAFLVVLYNVSQLGFHFRRRLLLLWPVVIFSVVAILSQVTYLLIWAAEPVSWSVPDAWWAKLIGVQSWRSPYAIYFLIIQLLALIVALIDIYWKRCLLDTWQDSSCGHMISIIEHLGSHLRVASCLLLPAIQLVVGISHPSWDSLPFFIGSCVGLVDWSLSSNFLGLFRWWRPLHLYAAVDIFLLYVYQLPVEFPTAIHRMADIIGLYKISANSEWTKICSSISIILYYTMLSFIRSDLEEMDFIVSRSDCSLTEQLLPSKHSFFIRESRSGVRHTNVLIRGGVFRTFSINFFTYGFP</sequence>
<protein>
    <submittedName>
        <fullName evidence="2">Uncharacterized protein</fullName>
    </submittedName>
</protein>
<feature type="non-terminal residue" evidence="2">
    <location>
        <position position="328"/>
    </location>
</feature>
<reference evidence="2 3" key="1">
    <citation type="journal article" date="2023" name="Plants (Basel)">
        <title>Bridging the Gap: Combining Genomics and Transcriptomics Approaches to Understand Stylosanthes scabra, an Orphan Legume from the Brazilian Caatinga.</title>
        <authorList>
            <person name="Ferreira-Neto J.R.C."/>
            <person name="da Silva M.D."/>
            <person name="Binneck E."/>
            <person name="de Melo N.F."/>
            <person name="da Silva R.H."/>
            <person name="de Melo A.L.T.M."/>
            <person name="Pandolfi V."/>
            <person name="Bustamante F.O."/>
            <person name="Brasileiro-Vidal A.C."/>
            <person name="Benko-Iseppon A.M."/>
        </authorList>
    </citation>
    <scope>NUCLEOTIDE SEQUENCE [LARGE SCALE GENOMIC DNA]</scope>
    <source>
        <tissue evidence="2">Leaves</tissue>
    </source>
</reference>
<feature type="transmembrane region" description="Helical" evidence="1">
    <location>
        <begin position="52"/>
        <end position="77"/>
    </location>
</feature>
<keyword evidence="1" id="KW-1133">Transmembrane helix</keyword>
<feature type="transmembrane region" description="Helical" evidence="1">
    <location>
        <begin position="12"/>
        <end position="40"/>
    </location>
</feature>
<accession>A0ABU6RBQ4</accession>
<dbReference type="PANTHER" id="PTHR13167">
    <property type="entry name" value="PIEZO-TYPE MECHANOSENSITIVE ION CHANNEL COMPONENT"/>
    <property type="match status" value="1"/>
</dbReference>
<evidence type="ECO:0000313" key="2">
    <source>
        <dbReference type="EMBL" id="MED6121436.1"/>
    </source>
</evidence>
<feature type="transmembrane region" description="Helical" evidence="1">
    <location>
        <begin position="102"/>
        <end position="123"/>
    </location>
</feature>
<dbReference type="EMBL" id="JASCZI010030333">
    <property type="protein sequence ID" value="MED6121436.1"/>
    <property type="molecule type" value="Genomic_DNA"/>
</dbReference>
<dbReference type="Proteomes" id="UP001341840">
    <property type="component" value="Unassembled WGS sequence"/>
</dbReference>
<gene>
    <name evidence="2" type="ORF">PIB30_030157</name>
</gene>
<dbReference type="InterPro" id="IPR027272">
    <property type="entry name" value="Piezo"/>
</dbReference>
<proteinExistence type="predicted"/>
<keyword evidence="3" id="KW-1185">Reference proteome</keyword>
<organism evidence="2 3">
    <name type="scientific">Stylosanthes scabra</name>
    <dbReference type="NCBI Taxonomy" id="79078"/>
    <lineage>
        <taxon>Eukaryota</taxon>
        <taxon>Viridiplantae</taxon>
        <taxon>Streptophyta</taxon>
        <taxon>Embryophyta</taxon>
        <taxon>Tracheophyta</taxon>
        <taxon>Spermatophyta</taxon>
        <taxon>Magnoliopsida</taxon>
        <taxon>eudicotyledons</taxon>
        <taxon>Gunneridae</taxon>
        <taxon>Pentapetalae</taxon>
        <taxon>rosids</taxon>
        <taxon>fabids</taxon>
        <taxon>Fabales</taxon>
        <taxon>Fabaceae</taxon>
        <taxon>Papilionoideae</taxon>
        <taxon>50 kb inversion clade</taxon>
        <taxon>dalbergioids sensu lato</taxon>
        <taxon>Dalbergieae</taxon>
        <taxon>Pterocarpus clade</taxon>
        <taxon>Stylosanthes</taxon>
    </lineage>
</organism>
<keyword evidence="1" id="KW-0812">Transmembrane</keyword>
<evidence type="ECO:0000313" key="3">
    <source>
        <dbReference type="Proteomes" id="UP001341840"/>
    </source>
</evidence>
<name>A0ABU6RBQ4_9FABA</name>
<evidence type="ECO:0000256" key="1">
    <source>
        <dbReference type="SAM" id="Phobius"/>
    </source>
</evidence>